<evidence type="ECO:0000259" key="10">
    <source>
        <dbReference type="Pfam" id="PF07995"/>
    </source>
</evidence>
<dbReference type="SUPFAM" id="SSF50952">
    <property type="entry name" value="Soluble quinoprotein glucose dehydrogenase"/>
    <property type="match status" value="1"/>
</dbReference>
<evidence type="ECO:0000256" key="5">
    <source>
        <dbReference type="ARBA" id="ARBA00023157"/>
    </source>
</evidence>
<feature type="signal peptide" evidence="8">
    <location>
        <begin position="1"/>
        <end position="23"/>
    </location>
</feature>
<keyword evidence="5" id="KW-1015">Disulfide bond</keyword>
<dbReference type="Pfam" id="PF07995">
    <property type="entry name" value="GSDH"/>
    <property type="match status" value="1"/>
</dbReference>
<proteinExistence type="inferred from homology"/>
<evidence type="ECO:0000256" key="7">
    <source>
        <dbReference type="SAM" id="MobiDB-lite"/>
    </source>
</evidence>
<feature type="chain" id="PRO_5034826803" evidence="8">
    <location>
        <begin position="24"/>
        <end position="702"/>
    </location>
</feature>
<dbReference type="GO" id="GO:0005576">
    <property type="term" value="C:extracellular region"/>
    <property type="evidence" value="ECO:0007669"/>
    <property type="project" value="UniProtKB-SubCell"/>
</dbReference>
<accession>A0A8B8DWS8</accession>
<feature type="compositionally biased region" description="Polar residues" evidence="7">
    <location>
        <begin position="618"/>
        <end position="635"/>
    </location>
</feature>
<gene>
    <name evidence="12" type="primary">LOC111130208</name>
</gene>
<dbReference type="OrthoDB" id="10266706at2759"/>
<dbReference type="InterPro" id="IPR012938">
    <property type="entry name" value="Glc/Sorbosone_DH"/>
</dbReference>
<dbReference type="Pfam" id="PF03024">
    <property type="entry name" value="Folate_rec"/>
    <property type="match status" value="1"/>
</dbReference>
<name>A0A8B8DWS8_CRAVI</name>
<comment type="similarity">
    <text evidence="2">Belongs to the HHIP family.</text>
</comment>
<dbReference type="KEGG" id="cvn:111130208"/>
<evidence type="ECO:0000313" key="12">
    <source>
        <dbReference type="RefSeq" id="XP_022332697.1"/>
    </source>
</evidence>
<dbReference type="PANTHER" id="PTHR19328:SF75">
    <property type="entry name" value="ALDOSE SUGAR DEHYDROGENASE YLII"/>
    <property type="match status" value="1"/>
</dbReference>
<feature type="domain" description="Glucose/Sorbosone dehydrogenase" evidence="10">
    <location>
        <begin position="210"/>
        <end position="517"/>
    </location>
</feature>
<comment type="subcellular location">
    <subcellularLocation>
        <location evidence="1">Secreted</location>
    </subcellularLocation>
</comment>
<reference evidence="12" key="1">
    <citation type="submission" date="2025-08" db="UniProtKB">
        <authorList>
            <consortium name="RefSeq"/>
        </authorList>
    </citation>
    <scope>IDENTIFICATION</scope>
    <source>
        <tissue evidence="12">Whole sample</tissue>
    </source>
</reference>
<sequence length="702" mass="79859">MGFHNFFMKTIVIFMAHVAILEAHPQCLDFRPPFNPENPLQFCTEYSSFGCCTNQDDLDARDEYNRIMRQLSDVDMFACEKYVKELVCQKCSPYAAHIYDAEGTLMSRPFPGLCNNYCRDFYRQCRNIVSYFTQDPNIQQHVSYGTSAFCEYVRLSDNDYCYPELKTNPILNNRISIKQYTSEGCLCMEPFADVLYNPVFARHSGDGSNRLFIGEVSGLIFVYYLNGSSESQPFLDISYQTLNTRNEGDERGLLGLAFHPNFRQNGRFFVYYSTPLEQHDDFMSNNHKIRISEFLVSHLNPNVADVESERVILEVVQPFWNHNGGEILFGDDGYLYIFVGDGGSRGDPHRNAQNITSLLGKVLRIDVDTELGYPYPYKIPPDNPFVDDPMFRPEIYAYGIRNIWRCGKDKGDPVTGEGKGRIVCGDVGQSAYEELDLIVKGGNYGWNSREGPACYDKEICGLVGPEIPPIHYYPHKVGKSVTGGHFYRGCLSPNLNGFYIYGDFMNGKLFRLLYDRQLNSWNNKELNMCGPEMCTAPLINYYEPHILSFGEDEGGEVYMLSTGRASSSDSSGKVYRIVDPARRGNPAQCDMARLRVPPPTTGVPTMTPPLYNVWTTTPSAVRENGGSSTAAPTGTSPGGRVGKRKRKKKKKNKRRRKEKQRDKPHLSLMGIRITWCSRRRGMRMCRNHFSEHSKSNKTNSRP</sequence>
<keyword evidence="11" id="KW-1185">Reference proteome</keyword>
<protein>
    <submittedName>
        <fullName evidence="12">HHIP-like protein 2 isoform X1</fullName>
    </submittedName>
</protein>
<dbReference type="GeneID" id="111130208"/>
<keyword evidence="6" id="KW-0325">Glycoprotein</keyword>
<dbReference type="PANTHER" id="PTHR19328">
    <property type="entry name" value="HEDGEHOG-INTERACTING PROTEIN"/>
    <property type="match status" value="1"/>
</dbReference>
<dbReference type="InterPro" id="IPR018143">
    <property type="entry name" value="Folate_rcpt-like"/>
</dbReference>
<dbReference type="RefSeq" id="XP_022332697.1">
    <property type="nucleotide sequence ID" value="XM_022476989.1"/>
</dbReference>
<organism evidence="11 12">
    <name type="scientific">Crassostrea virginica</name>
    <name type="common">Eastern oyster</name>
    <dbReference type="NCBI Taxonomy" id="6565"/>
    <lineage>
        <taxon>Eukaryota</taxon>
        <taxon>Metazoa</taxon>
        <taxon>Spiralia</taxon>
        <taxon>Lophotrochozoa</taxon>
        <taxon>Mollusca</taxon>
        <taxon>Bivalvia</taxon>
        <taxon>Autobranchia</taxon>
        <taxon>Pteriomorphia</taxon>
        <taxon>Ostreida</taxon>
        <taxon>Ostreoidea</taxon>
        <taxon>Ostreidae</taxon>
        <taxon>Crassostrea</taxon>
    </lineage>
</organism>
<dbReference type="Proteomes" id="UP000694844">
    <property type="component" value="Chromosome 4"/>
</dbReference>
<dbReference type="InterPro" id="IPR011042">
    <property type="entry name" value="6-blade_b-propeller_TolB-like"/>
</dbReference>
<evidence type="ECO:0000256" key="2">
    <source>
        <dbReference type="ARBA" id="ARBA00010658"/>
    </source>
</evidence>
<evidence type="ECO:0000259" key="9">
    <source>
        <dbReference type="Pfam" id="PF03024"/>
    </source>
</evidence>
<keyword evidence="3" id="KW-0964">Secreted</keyword>
<evidence type="ECO:0000313" key="11">
    <source>
        <dbReference type="Proteomes" id="UP000694844"/>
    </source>
</evidence>
<dbReference type="Gene3D" id="2.120.10.30">
    <property type="entry name" value="TolB, C-terminal domain"/>
    <property type="match status" value="1"/>
</dbReference>
<keyword evidence="4 8" id="KW-0732">Signal</keyword>
<evidence type="ECO:0000256" key="4">
    <source>
        <dbReference type="ARBA" id="ARBA00022729"/>
    </source>
</evidence>
<evidence type="ECO:0000256" key="1">
    <source>
        <dbReference type="ARBA" id="ARBA00004613"/>
    </source>
</evidence>
<feature type="compositionally biased region" description="Basic residues" evidence="7">
    <location>
        <begin position="641"/>
        <end position="658"/>
    </location>
</feature>
<dbReference type="InterPro" id="IPR011041">
    <property type="entry name" value="Quinoprot_gluc/sorb_DH_b-prop"/>
</dbReference>
<feature type="region of interest" description="Disordered" evidence="7">
    <location>
        <begin position="618"/>
        <end position="666"/>
    </location>
</feature>
<evidence type="ECO:0000256" key="6">
    <source>
        <dbReference type="ARBA" id="ARBA00023180"/>
    </source>
</evidence>
<evidence type="ECO:0000256" key="8">
    <source>
        <dbReference type="SAM" id="SignalP"/>
    </source>
</evidence>
<dbReference type="AlphaFoldDB" id="A0A8B8DWS8"/>
<evidence type="ECO:0000256" key="3">
    <source>
        <dbReference type="ARBA" id="ARBA00022525"/>
    </source>
</evidence>
<feature type="domain" description="Folate receptor-like" evidence="9">
    <location>
        <begin position="36"/>
        <end position="188"/>
    </location>
</feature>